<gene>
    <name evidence="1" type="ORF">F4557_004145</name>
</gene>
<dbReference type="AlphaFoldDB" id="A0A7W7IER4"/>
<organism evidence="1 2">
    <name type="scientific">Actinomadura livida</name>
    <dbReference type="NCBI Taxonomy" id="79909"/>
    <lineage>
        <taxon>Bacteria</taxon>
        <taxon>Bacillati</taxon>
        <taxon>Actinomycetota</taxon>
        <taxon>Actinomycetes</taxon>
        <taxon>Streptosporangiales</taxon>
        <taxon>Thermomonosporaceae</taxon>
        <taxon>Actinomadura</taxon>
    </lineage>
</organism>
<name>A0A7W7IER4_9ACTN</name>
<protein>
    <submittedName>
        <fullName evidence="1">ABC-type uncharacterized transport system YnjBCD ATPase subunit</fullName>
    </submittedName>
</protein>
<dbReference type="Proteomes" id="UP000549343">
    <property type="component" value="Unassembled WGS sequence"/>
</dbReference>
<comment type="caution">
    <text evidence="1">The sequence shown here is derived from an EMBL/GenBank/DDBJ whole genome shotgun (WGS) entry which is preliminary data.</text>
</comment>
<reference evidence="1 2" key="1">
    <citation type="submission" date="2020-08" db="EMBL/GenBank/DDBJ databases">
        <title>Sequencing the genomes of 1000 actinobacteria strains.</title>
        <authorList>
            <person name="Klenk H.-P."/>
        </authorList>
    </citation>
    <scope>NUCLEOTIDE SEQUENCE [LARGE SCALE GENOMIC DNA]</scope>
    <source>
        <strain evidence="1 2">DSM 44772</strain>
    </source>
</reference>
<evidence type="ECO:0000313" key="1">
    <source>
        <dbReference type="EMBL" id="MBB4775727.1"/>
    </source>
</evidence>
<accession>A0A7W7IER4</accession>
<proteinExistence type="predicted"/>
<dbReference type="EMBL" id="JACHMV010000001">
    <property type="protein sequence ID" value="MBB4775727.1"/>
    <property type="molecule type" value="Genomic_DNA"/>
</dbReference>
<evidence type="ECO:0000313" key="2">
    <source>
        <dbReference type="Proteomes" id="UP000549343"/>
    </source>
</evidence>
<sequence>MAALARYELAPAGARPFELLSGGQQARLQFLLLELSCATCVRASAPAFWAGVKSRP</sequence>